<dbReference type="Proteomes" id="UP000676336">
    <property type="component" value="Unassembled WGS sequence"/>
</dbReference>
<accession>A0A8S2RIJ7</accession>
<organism evidence="2 3">
    <name type="scientific">Rotaria magnacalcarata</name>
    <dbReference type="NCBI Taxonomy" id="392030"/>
    <lineage>
        <taxon>Eukaryota</taxon>
        <taxon>Metazoa</taxon>
        <taxon>Spiralia</taxon>
        <taxon>Gnathifera</taxon>
        <taxon>Rotifera</taxon>
        <taxon>Eurotatoria</taxon>
        <taxon>Bdelloidea</taxon>
        <taxon>Philodinida</taxon>
        <taxon>Philodinidae</taxon>
        <taxon>Rotaria</taxon>
    </lineage>
</organism>
<reference evidence="2" key="1">
    <citation type="submission" date="2021-02" db="EMBL/GenBank/DDBJ databases">
        <authorList>
            <person name="Nowell W R."/>
        </authorList>
    </citation>
    <scope>NUCLEOTIDE SEQUENCE</scope>
</reference>
<evidence type="ECO:0000256" key="1">
    <source>
        <dbReference type="SAM" id="MobiDB-lite"/>
    </source>
</evidence>
<evidence type="ECO:0000313" key="3">
    <source>
        <dbReference type="Proteomes" id="UP000676336"/>
    </source>
</evidence>
<dbReference type="AlphaFoldDB" id="A0A8S2RIJ7"/>
<dbReference type="EMBL" id="CAJOBI010012342">
    <property type="protein sequence ID" value="CAF4164674.1"/>
    <property type="molecule type" value="Genomic_DNA"/>
</dbReference>
<feature type="non-terminal residue" evidence="2">
    <location>
        <position position="1"/>
    </location>
</feature>
<feature type="region of interest" description="Disordered" evidence="1">
    <location>
        <begin position="1"/>
        <end position="27"/>
    </location>
</feature>
<proteinExistence type="predicted"/>
<comment type="caution">
    <text evidence="2">The sequence shown here is derived from an EMBL/GenBank/DDBJ whole genome shotgun (WGS) entry which is preliminary data.</text>
</comment>
<feature type="compositionally biased region" description="Basic and acidic residues" evidence="1">
    <location>
        <begin position="1"/>
        <end position="15"/>
    </location>
</feature>
<sequence>SKYIDKESSHLSKSPDDDDDNTDENQNLGKNSIIRRSYLPIQMMNKNASILPCWISLNADDSIIAIVLLQLDTRAWHIILYDVVKLIQTVISMKRILFFLIPIY</sequence>
<evidence type="ECO:0000313" key="2">
    <source>
        <dbReference type="EMBL" id="CAF4164674.1"/>
    </source>
</evidence>
<gene>
    <name evidence="2" type="ORF">SMN809_LOCUS20334</name>
</gene>
<name>A0A8S2RIJ7_9BILA</name>
<protein>
    <submittedName>
        <fullName evidence="2">Uncharacterized protein</fullName>
    </submittedName>
</protein>